<protein>
    <recommendedName>
        <fullName evidence="2">C2H2-type domain-containing protein</fullName>
    </recommendedName>
</protein>
<evidence type="ECO:0000313" key="4">
    <source>
        <dbReference type="Proteomes" id="UP000037069"/>
    </source>
</evidence>
<keyword evidence="4" id="KW-1185">Reference proteome</keyword>
<feature type="domain" description="C2H2-type" evidence="2">
    <location>
        <begin position="47"/>
        <end position="68"/>
    </location>
</feature>
<keyword evidence="1" id="KW-0472">Membrane</keyword>
<dbReference type="AlphaFoldDB" id="A0A0L0BWX9"/>
<sequence length="68" mass="7590">MASQPDRRTDSHVLIDSKCDSESIGILKVSSLEDLGNLNSIKLTYVCVFDCSAVMFCTLLIPYHMRAH</sequence>
<evidence type="ECO:0000313" key="3">
    <source>
        <dbReference type="EMBL" id="KNC24520.1"/>
    </source>
</evidence>
<dbReference type="InterPro" id="IPR013087">
    <property type="entry name" value="Znf_C2H2_type"/>
</dbReference>
<evidence type="ECO:0000256" key="1">
    <source>
        <dbReference type="SAM" id="Phobius"/>
    </source>
</evidence>
<dbReference type="EMBL" id="JRES01001220">
    <property type="protein sequence ID" value="KNC24520.1"/>
    <property type="molecule type" value="Genomic_DNA"/>
</dbReference>
<accession>A0A0L0BWX9</accession>
<proteinExistence type="predicted"/>
<name>A0A0L0BWX9_LUCCU</name>
<evidence type="ECO:0000259" key="2">
    <source>
        <dbReference type="PROSITE" id="PS00028"/>
    </source>
</evidence>
<dbReference type="PROSITE" id="PS00028">
    <property type="entry name" value="ZINC_FINGER_C2H2_1"/>
    <property type="match status" value="1"/>
</dbReference>
<gene>
    <name evidence="3" type="ORF">FF38_08908</name>
</gene>
<reference evidence="3 4" key="1">
    <citation type="journal article" date="2015" name="Nat. Commun.">
        <title>Lucilia cuprina genome unlocks parasitic fly biology to underpin future interventions.</title>
        <authorList>
            <person name="Anstead C.A."/>
            <person name="Korhonen P.K."/>
            <person name="Young N.D."/>
            <person name="Hall R.S."/>
            <person name="Jex A.R."/>
            <person name="Murali S.C."/>
            <person name="Hughes D.S."/>
            <person name="Lee S.F."/>
            <person name="Perry T."/>
            <person name="Stroehlein A.J."/>
            <person name="Ansell B.R."/>
            <person name="Breugelmans B."/>
            <person name="Hofmann A."/>
            <person name="Qu J."/>
            <person name="Dugan S."/>
            <person name="Lee S.L."/>
            <person name="Chao H."/>
            <person name="Dinh H."/>
            <person name="Han Y."/>
            <person name="Doddapaneni H.V."/>
            <person name="Worley K.C."/>
            <person name="Muzny D.M."/>
            <person name="Ioannidis P."/>
            <person name="Waterhouse R.M."/>
            <person name="Zdobnov E.M."/>
            <person name="James P.J."/>
            <person name="Bagnall N.H."/>
            <person name="Kotze A.C."/>
            <person name="Gibbs R.A."/>
            <person name="Richards S."/>
            <person name="Batterham P."/>
            <person name="Gasser R.B."/>
        </authorList>
    </citation>
    <scope>NUCLEOTIDE SEQUENCE [LARGE SCALE GENOMIC DNA]</scope>
    <source>
        <strain evidence="3 4">LS</strain>
        <tissue evidence="3">Full body</tissue>
    </source>
</reference>
<comment type="caution">
    <text evidence="3">The sequence shown here is derived from an EMBL/GenBank/DDBJ whole genome shotgun (WGS) entry which is preliminary data.</text>
</comment>
<organism evidence="3 4">
    <name type="scientific">Lucilia cuprina</name>
    <name type="common">Green bottle fly</name>
    <name type="synonym">Australian sheep blowfly</name>
    <dbReference type="NCBI Taxonomy" id="7375"/>
    <lineage>
        <taxon>Eukaryota</taxon>
        <taxon>Metazoa</taxon>
        <taxon>Ecdysozoa</taxon>
        <taxon>Arthropoda</taxon>
        <taxon>Hexapoda</taxon>
        <taxon>Insecta</taxon>
        <taxon>Pterygota</taxon>
        <taxon>Neoptera</taxon>
        <taxon>Endopterygota</taxon>
        <taxon>Diptera</taxon>
        <taxon>Brachycera</taxon>
        <taxon>Muscomorpha</taxon>
        <taxon>Oestroidea</taxon>
        <taxon>Calliphoridae</taxon>
        <taxon>Luciliinae</taxon>
        <taxon>Lucilia</taxon>
    </lineage>
</organism>
<dbReference type="Proteomes" id="UP000037069">
    <property type="component" value="Unassembled WGS sequence"/>
</dbReference>
<keyword evidence="1" id="KW-0812">Transmembrane</keyword>
<keyword evidence="1" id="KW-1133">Transmembrane helix</keyword>
<feature type="transmembrane region" description="Helical" evidence="1">
    <location>
        <begin position="43"/>
        <end position="63"/>
    </location>
</feature>